<dbReference type="PROSITE" id="PS50105">
    <property type="entry name" value="SAM_DOMAIN"/>
    <property type="match status" value="1"/>
</dbReference>
<feature type="region of interest" description="Disordered" evidence="4">
    <location>
        <begin position="564"/>
        <end position="618"/>
    </location>
</feature>
<dbReference type="AlphaFoldDB" id="A0A8C5XR64"/>
<gene>
    <name evidence="6" type="primary">SAMD11</name>
</gene>
<dbReference type="PANTHER" id="PTHR10417:SF15">
    <property type="entry name" value="STERILE ALPHA MOTIF DOMAIN-CONTAINING 11"/>
    <property type="match status" value="1"/>
</dbReference>
<keyword evidence="2" id="KW-0804">Transcription</keyword>
<feature type="region of interest" description="Disordered" evidence="4">
    <location>
        <begin position="345"/>
        <end position="440"/>
    </location>
</feature>
<dbReference type="Gene3D" id="1.10.150.50">
    <property type="entry name" value="Transcription Factor, Ets-1"/>
    <property type="match status" value="1"/>
</dbReference>
<dbReference type="SUPFAM" id="SSF47769">
    <property type="entry name" value="SAM/Pointed domain"/>
    <property type="match status" value="1"/>
</dbReference>
<dbReference type="Proteomes" id="UP000694394">
    <property type="component" value="Chromosome 2"/>
</dbReference>
<feature type="region of interest" description="Disordered" evidence="4">
    <location>
        <begin position="146"/>
        <end position="175"/>
    </location>
</feature>
<sequence>MSKGILQVHPPICDCPGCRISSPVNRGRLADKRTVALPPTRVLKKERTPSFCTSDGDSDGSGPACGWRPGLKQEDNPHVHIMKRRVHTHWDVNISFRETSCSRDSNLPTLISSVHRSRHLVMPEHQSRCEFQRGGVEIGLGPTGDLLGKRLGRSPHVGSDCSSEKKARRESPQDLLRVRQEVAAAALRSPSGLEVHLPSSPAAQRRKQGLGPHREGPAPAAAPSFSERELPQPPPLLSPQNTPHIALGPHLRPPFLGVPSALCQTPGYGFLPPTQAEMFARQQEILRKQNLARLELSADLLRQKELESARPQLLAPEATLRPPDGAEELQRRGPMLVLKHSAAPLLALPPQGPPGPGPPTSPREPARRAPRKGDHSSASIRPSESKETTGAEVWAQDGSEDEPPKDSDGEDPEMAAVGGRGLLTPGQAPAGGASAEGKGLPSASTLPLGFPYAAVSPYFHTGAMGGLFMDGETTASEDVSKWTVDDVCSFVGGLSGCAEYTRVFREQGIDGETLPLLTEEHLLTTMGLKLGPALKIRAQVARRLGRVFYMASFPVALPLQPPTLQGPELKAGEQPPSPATAPSPYGGGHSSVGRASPKQENGTLALLPGPPDPSQPLC</sequence>
<proteinExistence type="predicted"/>
<dbReference type="InterPro" id="IPR001660">
    <property type="entry name" value="SAM"/>
</dbReference>
<evidence type="ECO:0000256" key="3">
    <source>
        <dbReference type="ARBA" id="ARBA00023242"/>
    </source>
</evidence>
<keyword evidence="3" id="KW-0539">Nucleus</keyword>
<dbReference type="EMBL" id="ABDC03002159">
    <property type="status" value="NOT_ANNOTATED_CDS"/>
    <property type="molecule type" value="Genomic_DNA"/>
</dbReference>
<evidence type="ECO:0000313" key="7">
    <source>
        <dbReference type="Proteomes" id="UP000694394"/>
    </source>
</evidence>
<keyword evidence="1" id="KW-0805">Transcription regulation</keyword>
<feature type="compositionally biased region" description="Basic and acidic residues" evidence="4">
    <location>
        <begin position="162"/>
        <end position="175"/>
    </location>
</feature>
<dbReference type="Ensembl" id="ENSMICT00000030748.2">
    <property type="protein sequence ID" value="ENSMICP00000039862.2"/>
    <property type="gene ID" value="ENSMICG00000034800.2"/>
</dbReference>
<name>A0A8C5XR64_MICMU</name>
<accession>A0A8C5XR64</accession>
<feature type="compositionally biased region" description="Pro residues" evidence="4">
    <location>
        <begin position="608"/>
        <end position="618"/>
    </location>
</feature>
<organism evidence="6 7">
    <name type="scientific">Microcebus murinus</name>
    <name type="common">Gray mouse lemur</name>
    <name type="synonym">Lemur murinus</name>
    <dbReference type="NCBI Taxonomy" id="30608"/>
    <lineage>
        <taxon>Eukaryota</taxon>
        <taxon>Metazoa</taxon>
        <taxon>Chordata</taxon>
        <taxon>Craniata</taxon>
        <taxon>Vertebrata</taxon>
        <taxon>Euteleostomi</taxon>
        <taxon>Mammalia</taxon>
        <taxon>Eutheria</taxon>
        <taxon>Euarchontoglires</taxon>
        <taxon>Primates</taxon>
        <taxon>Strepsirrhini</taxon>
        <taxon>Lemuriformes</taxon>
        <taxon>Cheirogaleidae</taxon>
        <taxon>Microcebus</taxon>
    </lineage>
</organism>
<evidence type="ECO:0000313" key="6">
    <source>
        <dbReference type="Ensembl" id="ENSMICP00000039862.2"/>
    </source>
</evidence>
<keyword evidence="7" id="KW-1185">Reference proteome</keyword>
<dbReference type="InterPro" id="IPR013761">
    <property type="entry name" value="SAM/pointed_sf"/>
</dbReference>
<reference evidence="6" key="3">
    <citation type="submission" date="2025-09" db="UniProtKB">
        <authorList>
            <consortium name="Ensembl"/>
        </authorList>
    </citation>
    <scope>IDENTIFICATION</scope>
</reference>
<feature type="region of interest" description="Disordered" evidence="4">
    <location>
        <begin position="48"/>
        <end position="76"/>
    </location>
</feature>
<feature type="domain" description="SAM" evidence="5">
    <location>
        <begin position="482"/>
        <end position="528"/>
    </location>
</feature>
<reference evidence="6" key="2">
    <citation type="submission" date="2025-08" db="UniProtKB">
        <authorList>
            <consortium name="Ensembl"/>
        </authorList>
    </citation>
    <scope>IDENTIFICATION</scope>
</reference>
<evidence type="ECO:0000256" key="4">
    <source>
        <dbReference type="SAM" id="MobiDB-lite"/>
    </source>
</evidence>
<reference evidence="6" key="1">
    <citation type="submission" date="2016-12" db="EMBL/GenBank/DDBJ databases">
        <title>Mouse lemur reference genome and diversity panel.</title>
        <authorList>
            <person name="Harris R."/>
            <person name="Larsen P."/>
            <person name="Liu Y."/>
            <person name="Hughes D.S."/>
            <person name="Murali S."/>
            <person name="Raveendran M."/>
            <person name="Korchina V."/>
            <person name="Wang M."/>
            <person name="Jhangiani S."/>
            <person name="Bandaranaike D."/>
            <person name="Bellair M."/>
            <person name="Blankenburg K."/>
            <person name="Chao H."/>
            <person name="Dahdouli M."/>
            <person name="Dinh H."/>
            <person name="Doddapaneni H."/>
            <person name="English A."/>
            <person name="Firestine M."/>
            <person name="Gnanaolivu R."/>
            <person name="Gross S."/>
            <person name="Hernandez B."/>
            <person name="Javaid M."/>
            <person name="Jayaseelan J."/>
            <person name="Jones J."/>
            <person name="Khan Z."/>
            <person name="Kovar C."/>
            <person name="Kurapati P."/>
            <person name="Le B."/>
            <person name="Lee S."/>
            <person name="Li M."/>
            <person name="Mathew T."/>
            <person name="Narasimhan A."/>
            <person name="Ngo D."/>
            <person name="Nguyen L."/>
            <person name="Okwuonu G."/>
            <person name="Ongeri F."/>
            <person name="Osuji N."/>
            <person name="Pu L.-L."/>
            <person name="Puazo M."/>
            <person name="Quiroz J."/>
            <person name="Raj R."/>
            <person name="Rajbhandari K."/>
            <person name="Reid J.G."/>
            <person name="Santibanez J."/>
            <person name="Sexton D."/>
            <person name="Skinner E."/>
            <person name="Vee V."/>
            <person name="Weissenberger G."/>
            <person name="Wu Y."/>
            <person name="Xin Y."/>
            <person name="Han Y."/>
            <person name="Campbell C."/>
            <person name="Brown A."/>
            <person name="Sullivan B."/>
            <person name="Shelton J."/>
            <person name="Brown S."/>
            <person name="Dudchenko O."/>
            <person name="Machol I."/>
            <person name="Durand N."/>
            <person name="Shamim M."/>
            <person name="Lieberman A."/>
            <person name="Muzny D.M."/>
            <person name="Richards S."/>
            <person name="Yoder A."/>
            <person name="Worley K.C."/>
            <person name="Rogers J."/>
            <person name="Gibbs R.A."/>
        </authorList>
    </citation>
    <scope>NUCLEOTIDE SEQUENCE [LARGE SCALE GENOMIC DNA]</scope>
</reference>
<dbReference type="SMART" id="SM00454">
    <property type="entry name" value="SAM"/>
    <property type="match status" value="1"/>
</dbReference>
<protein>
    <submittedName>
        <fullName evidence="6">Sterile alpha motif domain containing 11</fullName>
    </submittedName>
</protein>
<evidence type="ECO:0000259" key="5">
    <source>
        <dbReference type="PROSITE" id="PS50105"/>
    </source>
</evidence>
<dbReference type="PANTHER" id="PTHR10417">
    <property type="entry name" value="GLUCOCORTICOID MODULATORY ELEMENT-BINDING PROTEIN"/>
    <property type="match status" value="1"/>
</dbReference>
<evidence type="ECO:0000256" key="2">
    <source>
        <dbReference type="ARBA" id="ARBA00023163"/>
    </source>
</evidence>
<dbReference type="GeneTree" id="ENSGT00940000160830"/>
<feature type="compositionally biased region" description="Pro residues" evidence="4">
    <location>
        <begin position="350"/>
        <end position="362"/>
    </location>
</feature>
<dbReference type="Pfam" id="PF07647">
    <property type="entry name" value="SAM_2"/>
    <property type="match status" value="1"/>
</dbReference>
<dbReference type="CDD" id="cd09579">
    <property type="entry name" value="SAM_Samd7_11"/>
    <property type="match status" value="1"/>
</dbReference>
<feature type="region of interest" description="Disordered" evidence="4">
    <location>
        <begin position="187"/>
        <end position="248"/>
    </location>
</feature>
<feature type="compositionally biased region" description="Basic and acidic residues" evidence="4">
    <location>
        <begin position="364"/>
        <end position="375"/>
    </location>
</feature>
<evidence type="ECO:0000256" key="1">
    <source>
        <dbReference type="ARBA" id="ARBA00023015"/>
    </source>
</evidence>